<evidence type="ECO:0000313" key="1">
    <source>
        <dbReference type="EMBL" id="CAF4987558.1"/>
    </source>
</evidence>
<proteinExistence type="predicted"/>
<accession>A0A822ADW8</accession>
<evidence type="ECO:0000313" key="2">
    <source>
        <dbReference type="Proteomes" id="UP000663848"/>
    </source>
</evidence>
<protein>
    <submittedName>
        <fullName evidence="1">Uncharacterized protein</fullName>
    </submittedName>
</protein>
<reference evidence="1" key="1">
    <citation type="submission" date="2021-02" db="EMBL/GenBank/DDBJ databases">
        <authorList>
            <person name="Nowell W R."/>
        </authorList>
    </citation>
    <scope>NUCLEOTIDE SEQUENCE</scope>
</reference>
<feature type="non-terminal residue" evidence="1">
    <location>
        <position position="1"/>
    </location>
</feature>
<gene>
    <name evidence="1" type="ORF">QYT958_LOCUS36760</name>
</gene>
<sequence>MYLSSNNSSYELLDLSSISSEQHATLQDTKQLSLCEINEIIYAINSDIENENERNEILDSLASSLRQVAEETPLVTQEQQAIAANPADLPEQAPGLGQILVRAVMYDIVNNQSLFGAHLDDAQKWLSTPNENINLLICHGFKPKEVVSANNPTFNLSRQSKQNDALSSPISSRPLLTEQTISPISAAKSNGILNSSSPKNVSISPQLISPNV</sequence>
<organism evidence="1 2">
    <name type="scientific">Rotaria socialis</name>
    <dbReference type="NCBI Taxonomy" id="392032"/>
    <lineage>
        <taxon>Eukaryota</taxon>
        <taxon>Metazoa</taxon>
        <taxon>Spiralia</taxon>
        <taxon>Gnathifera</taxon>
        <taxon>Rotifera</taxon>
        <taxon>Eurotatoria</taxon>
        <taxon>Bdelloidea</taxon>
        <taxon>Philodinida</taxon>
        <taxon>Philodinidae</taxon>
        <taxon>Rotaria</taxon>
    </lineage>
</organism>
<dbReference type="Proteomes" id="UP000663848">
    <property type="component" value="Unassembled WGS sequence"/>
</dbReference>
<dbReference type="AlphaFoldDB" id="A0A822ADW8"/>
<dbReference type="EMBL" id="CAJOBR010029731">
    <property type="protein sequence ID" value="CAF4987558.1"/>
    <property type="molecule type" value="Genomic_DNA"/>
</dbReference>
<name>A0A822ADW8_9BILA</name>
<comment type="caution">
    <text evidence="1">The sequence shown here is derived from an EMBL/GenBank/DDBJ whole genome shotgun (WGS) entry which is preliminary data.</text>
</comment>